<dbReference type="EMBL" id="BASX01000010">
    <property type="protein sequence ID" value="GAD44859.1"/>
    <property type="molecule type" value="Genomic_DNA"/>
</dbReference>
<evidence type="ECO:0000313" key="2">
    <source>
        <dbReference type="EMBL" id="GAD44859.1"/>
    </source>
</evidence>
<sequence>MKIEFIHWIIFSIIEAVSVVYCYKKISRVNKVNIHFTLLCLGIVFLTDFTTIIHYSVRYIMFFIQPLFFYLYFF</sequence>
<dbReference type="Proteomes" id="UP000016985">
    <property type="component" value="Unassembled WGS sequence"/>
</dbReference>
<keyword evidence="1" id="KW-1133">Transmembrane helix</keyword>
<protein>
    <submittedName>
        <fullName evidence="2">Uncharacterized protein</fullName>
    </submittedName>
</protein>
<evidence type="ECO:0000313" key="3">
    <source>
        <dbReference type="Proteomes" id="UP000016985"/>
    </source>
</evidence>
<keyword evidence="1" id="KW-0472">Membrane</keyword>
<proteinExistence type="predicted"/>
<feature type="transmembrane region" description="Helical" evidence="1">
    <location>
        <begin position="32"/>
        <end position="49"/>
    </location>
</feature>
<organism evidence="2 3">
    <name type="scientific">Streptococcus constellatus subsp. pharyngis SK1060 = CCUG 46377</name>
    <dbReference type="NCBI Taxonomy" id="1035184"/>
    <lineage>
        <taxon>Bacteria</taxon>
        <taxon>Bacillati</taxon>
        <taxon>Bacillota</taxon>
        <taxon>Bacilli</taxon>
        <taxon>Lactobacillales</taxon>
        <taxon>Streptococcaceae</taxon>
        <taxon>Streptococcus</taxon>
        <taxon>Streptococcus anginosus group</taxon>
    </lineage>
</organism>
<reference evidence="2 3" key="1">
    <citation type="submission" date="2013-09" db="EMBL/GenBank/DDBJ databases">
        <title>Genome Sequences of seven clinical isolates and type strains of anginosus group streptococci.</title>
        <authorList>
            <person name="Maruyama F."/>
            <person name="Sakurai A."/>
            <person name="Ogura Y."/>
            <person name="Homma H."/>
            <person name="Takahashi N."/>
            <person name="Ohtsubo Y."/>
            <person name="Hoshino T."/>
            <person name="Okahashi N."/>
            <person name="Nakagawa I."/>
            <person name="Kimura S."/>
            <person name="Fujiwara T."/>
            <person name="Hayashi T."/>
            <person name="Shintani S."/>
        </authorList>
    </citation>
    <scope>NUCLEOTIDE SEQUENCE [LARGE SCALE GENOMIC DNA]</scope>
    <source>
        <strain evidence="3">CCUG46377</strain>
    </source>
</reference>
<dbReference type="AlphaFoldDB" id="U2ZHU1"/>
<comment type="caution">
    <text evidence="2">The sequence shown here is derived from an EMBL/GenBank/DDBJ whole genome shotgun (WGS) entry which is preliminary data.</text>
</comment>
<feature type="transmembrane region" description="Helical" evidence="1">
    <location>
        <begin position="6"/>
        <end position="23"/>
    </location>
</feature>
<accession>U2ZHU1</accession>
<evidence type="ECO:0000256" key="1">
    <source>
        <dbReference type="SAM" id="Phobius"/>
    </source>
</evidence>
<keyword evidence="1" id="KW-0812">Transmembrane</keyword>
<gene>
    <name evidence="2" type="ORF">ANG5_1387</name>
</gene>
<keyword evidence="3" id="KW-1185">Reference proteome</keyword>
<name>U2ZHU1_STRCV</name>